<dbReference type="AlphaFoldDB" id="A0A9D4QD84"/>
<dbReference type="VEuPathDB" id="VectorBase:RSAN_057322"/>
<evidence type="ECO:0000313" key="5">
    <source>
        <dbReference type="Proteomes" id="UP000821837"/>
    </source>
</evidence>
<dbReference type="InterPro" id="IPR026960">
    <property type="entry name" value="RVT-Znf"/>
</dbReference>
<feature type="compositionally biased region" description="Polar residues" evidence="2">
    <location>
        <begin position="611"/>
        <end position="620"/>
    </location>
</feature>
<dbReference type="InterPro" id="IPR001878">
    <property type="entry name" value="Znf_CCHC"/>
</dbReference>
<feature type="compositionally biased region" description="Polar residues" evidence="2">
    <location>
        <begin position="498"/>
        <end position="509"/>
    </location>
</feature>
<dbReference type="Pfam" id="PF13966">
    <property type="entry name" value="zf-RVT"/>
    <property type="match status" value="1"/>
</dbReference>
<feature type="compositionally biased region" description="Low complexity" evidence="2">
    <location>
        <begin position="705"/>
        <end position="714"/>
    </location>
</feature>
<dbReference type="GO" id="GO:0003723">
    <property type="term" value="F:RNA binding"/>
    <property type="evidence" value="ECO:0007669"/>
    <property type="project" value="InterPro"/>
</dbReference>
<dbReference type="PANTHER" id="PTHR22639:SF3">
    <property type="entry name" value="ZINC FINGER CCHC DOMAIN-CONTAINING PROTEIN 3"/>
    <property type="match status" value="1"/>
</dbReference>
<feature type="compositionally biased region" description="Low complexity" evidence="2">
    <location>
        <begin position="626"/>
        <end position="637"/>
    </location>
</feature>
<proteinExistence type="predicted"/>
<feature type="domain" description="CCHC-type" evidence="3">
    <location>
        <begin position="228"/>
        <end position="241"/>
    </location>
</feature>
<protein>
    <recommendedName>
        <fullName evidence="3">CCHC-type domain-containing protein</fullName>
    </recommendedName>
</protein>
<evidence type="ECO:0000256" key="1">
    <source>
        <dbReference type="PROSITE-ProRule" id="PRU00047"/>
    </source>
</evidence>
<comment type="caution">
    <text evidence="4">The sequence shown here is derived from an EMBL/GenBank/DDBJ whole genome shotgun (WGS) entry which is preliminary data.</text>
</comment>
<dbReference type="GO" id="GO:0003690">
    <property type="term" value="F:double-stranded DNA binding"/>
    <property type="evidence" value="ECO:0007669"/>
    <property type="project" value="InterPro"/>
</dbReference>
<name>A0A9D4QD84_RHISA</name>
<feature type="compositionally biased region" description="Basic and acidic residues" evidence="2">
    <location>
        <begin position="367"/>
        <end position="378"/>
    </location>
</feature>
<dbReference type="InterPro" id="IPR042509">
    <property type="entry name" value="ZCCHC3"/>
</dbReference>
<dbReference type="GO" id="GO:0002218">
    <property type="term" value="P:activation of innate immune response"/>
    <property type="evidence" value="ECO:0007669"/>
    <property type="project" value="InterPro"/>
</dbReference>
<sequence>MGAPAAGNAVSNVLENSGQAALTLIAVFVMCDPRPATTLLSMTTLCRQNLSFFSSKYPREGGTRVATMPPPKEHFFNVRTPPGTSVDEVIDALEGLVGIQEIYSVQHHGGFDFQVGVNSVAAVQTLLETGGLRLGTRTVPLVPVARQVASVTCLYLPCYVPDNEVVTGLKSYGTTLRIEEARYKDRPSIRTGTRYIKMDMRLENPLPNFARVGGHRATFEYRGVRRLCRRCNQEGHFKAQCDTPHCARCGVFGHRTDTCTEPCRRCGGAHASVDCTARKSYSMAAAMDVDEFPALGTATAAGQTQRRLTTLRPAKRPKPNEDGSEPQAIPEKTLAQAAAITAPTAPAQQQEGRQIDAPTPASMRSGEGQEEKGSHGHAEPNQAAAATEAERAADSGEGEKRGVHGARSASGGDDEGEDDAASAVSWASVDETAAEESCHEDGQGVGKEDRPEARKGSQGERKLNLKERTGPAASTAAHSPWWNKTGDDDVPRGREAPQPTNDQSVSGSVEQEKSRKAPGEGDALKPTEPPISSQKQPRPESAPQHGGAAQQHSREGAQHGVQHGETGGKTSRGEKTAAAVLEAQKPAGTPSSDELEPGSSLSTSTHRHLQNPRNILSSNRCRCRQASAEGGTAGAEALRPPTVELSSSRSGPRARARTRLTGGALNAASKRRDVTLRGACEAARRAVSTRRRRQNSVQASGRRPTTWTQTATSSDSTQARLDRVYVTSSLRSAVVDCQAVDPPSYALGISDHRPVVVTLAVKDRSPYRHPWRVDNRLFSDETARASLRNRLAASTGDRSWDALKQVWRDICTDEGKKLKHRYSGLGVMPSLITSWQSCSVVGRNVQTLNMLNRDIIDYTRQRQARGWLTSLDQAQAFDRVEHKFIFATLLASPLTSLHGIAVVDSVCILGISYRASGATSESWEEEVKALKQQITRALEFNFPYYVRRYLLMGVFTDTYALKTTRRVLQLPEEHPARKLATYFLGVQSRLFLQTQPPGPKEINPMPFYRHVIGIYKRIAQLNLGTPLLECRNTELAQELLVNSGCEAKNPGFPWVLLTPSWLPGSIQDVVWRFGWSVLPTADRMYKWHYVRSEQCVHCHKREDNKHALIACRVAKVFWSLVDKAYHPLGIESMANFDDKVCDAVSLGLRLAVRADDVVTRKGNAEVSPIRVVRGERLTKRHLHQVRSVSRRTYPPLGKQECAGRQSGRCVELYEVPLRR</sequence>
<feature type="compositionally biased region" description="Low complexity" evidence="2">
    <location>
        <begin position="298"/>
        <end position="310"/>
    </location>
</feature>
<dbReference type="SUPFAM" id="SSF56219">
    <property type="entry name" value="DNase I-like"/>
    <property type="match status" value="1"/>
</dbReference>
<dbReference type="PANTHER" id="PTHR22639">
    <property type="entry name" value="GAG-RELATED PROTEIN"/>
    <property type="match status" value="1"/>
</dbReference>
<keyword evidence="5" id="KW-1185">Reference proteome</keyword>
<feature type="region of interest" description="Disordered" evidence="2">
    <location>
        <begin position="684"/>
        <end position="714"/>
    </location>
</feature>
<feature type="compositionally biased region" description="Basic and acidic residues" evidence="2">
    <location>
        <begin position="510"/>
        <end position="525"/>
    </location>
</feature>
<keyword evidence="1" id="KW-0479">Metal-binding</keyword>
<feature type="compositionally biased region" description="Basic and acidic residues" evidence="2">
    <location>
        <begin position="485"/>
        <end position="495"/>
    </location>
</feature>
<organism evidence="4 5">
    <name type="scientific">Rhipicephalus sanguineus</name>
    <name type="common">Brown dog tick</name>
    <name type="synonym">Ixodes sanguineus</name>
    <dbReference type="NCBI Taxonomy" id="34632"/>
    <lineage>
        <taxon>Eukaryota</taxon>
        <taxon>Metazoa</taxon>
        <taxon>Ecdysozoa</taxon>
        <taxon>Arthropoda</taxon>
        <taxon>Chelicerata</taxon>
        <taxon>Arachnida</taxon>
        <taxon>Acari</taxon>
        <taxon>Parasitiformes</taxon>
        <taxon>Ixodida</taxon>
        <taxon>Ixodoidea</taxon>
        <taxon>Ixodidae</taxon>
        <taxon>Rhipicephalinae</taxon>
        <taxon>Rhipicephalus</taxon>
        <taxon>Rhipicephalus</taxon>
    </lineage>
</organism>
<feature type="compositionally biased region" description="Basic and acidic residues" evidence="2">
    <location>
        <begin position="436"/>
        <end position="469"/>
    </location>
</feature>
<dbReference type="PROSITE" id="PS50158">
    <property type="entry name" value="ZF_CCHC"/>
    <property type="match status" value="1"/>
</dbReference>
<accession>A0A9D4QD84</accession>
<feature type="region of interest" description="Disordered" evidence="2">
    <location>
        <begin position="298"/>
        <end position="328"/>
    </location>
</feature>
<feature type="compositionally biased region" description="Low complexity" evidence="2">
    <location>
        <begin position="421"/>
        <end position="430"/>
    </location>
</feature>
<dbReference type="SMART" id="SM00343">
    <property type="entry name" value="ZnF_C2HC"/>
    <property type="match status" value="3"/>
</dbReference>
<dbReference type="VEuPathDB" id="VectorBase:RSAN_030936"/>
<dbReference type="Gene3D" id="4.10.60.10">
    <property type="entry name" value="Zinc finger, CCHC-type"/>
    <property type="match status" value="1"/>
</dbReference>
<dbReference type="InterPro" id="IPR036691">
    <property type="entry name" value="Endo/exonu/phosph_ase_sf"/>
</dbReference>
<feature type="region of interest" description="Disordered" evidence="2">
    <location>
        <begin position="342"/>
        <end position="659"/>
    </location>
</feature>
<dbReference type="Gene3D" id="3.60.10.10">
    <property type="entry name" value="Endonuclease/exonuclease/phosphatase"/>
    <property type="match status" value="1"/>
</dbReference>
<feature type="compositionally biased region" description="Basic and acidic residues" evidence="2">
    <location>
        <begin position="388"/>
        <end position="402"/>
    </location>
</feature>
<keyword evidence="1" id="KW-0862">Zinc</keyword>
<dbReference type="GO" id="GO:0008270">
    <property type="term" value="F:zinc ion binding"/>
    <property type="evidence" value="ECO:0007669"/>
    <property type="project" value="UniProtKB-KW"/>
</dbReference>
<reference evidence="4" key="1">
    <citation type="journal article" date="2020" name="Cell">
        <title>Large-Scale Comparative Analyses of Tick Genomes Elucidate Their Genetic Diversity and Vector Capacities.</title>
        <authorList>
            <consortium name="Tick Genome and Microbiome Consortium (TIGMIC)"/>
            <person name="Jia N."/>
            <person name="Wang J."/>
            <person name="Shi W."/>
            <person name="Du L."/>
            <person name="Sun Y."/>
            <person name="Zhan W."/>
            <person name="Jiang J.F."/>
            <person name="Wang Q."/>
            <person name="Zhang B."/>
            <person name="Ji P."/>
            <person name="Bell-Sakyi L."/>
            <person name="Cui X.M."/>
            <person name="Yuan T.T."/>
            <person name="Jiang B.G."/>
            <person name="Yang W.F."/>
            <person name="Lam T.T."/>
            <person name="Chang Q.C."/>
            <person name="Ding S.J."/>
            <person name="Wang X.J."/>
            <person name="Zhu J.G."/>
            <person name="Ruan X.D."/>
            <person name="Zhao L."/>
            <person name="Wei J.T."/>
            <person name="Ye R.Z."/>
            <person name="Que T.C."/>
            <person name="Du C.H."/>
            <person name="Zhou Y.H."/>
            <person name="Cheng J.X."/>
            <person name="Dai P.F."/>
            <person name="Guo W.B."/>
            <person name="Han X.H."/>
            <person name="Huang E.J."/>
            <person name="Li L.F."/>
            <person name="Wei W."/>
            <person name="Gao Y.C."/>
            <person name="Liu J.Z."/>
            <person name="Shao H.Z."/>
            <person name="Wang X."/>
            <person name="Wang C.C."/>
            <person name="Yang T.C."/>
            <person name="Huo Q.B."/>
            <person name="Li W."/>
            <person name="Chen H.Y."/>
            <person name="Chen S.E."/>
            <person name="Zhou L.G."/>
            <person name="Ni X.B."/>
            <person name="Tian J.H."/>
            <person name="Sheng Y."/>
            <person name="Liu T."/>
            <person name="Pan Y.S."/>
            <person name="Xia L.Y."/>
            <person name="Li J."/>
            <person name="Zhao F."/>
            <person name="Cao W.C."/>
        </authorList>
    </citation>
    <scope>NUCLEOTIDE SEQUENCE</scope>
    <source>
        <strain evidence="4">Rsan-2018</strain>
    </source>
</reference>
<evidence type="ECO:0000313" key="4">
    <source>
        <dbReference type="EMBL" id="KAH7976232.1"/>
    </source>
</evidence>
<evidence type="ECO:0000256" key="2">
    <source>
        <dbReference type="SAM" id="MobiDB-lite"/>
    </source>
</evidence>
<reference evidence="4" key="2">
    <citation type="submission" date="2021-09" db="EMBL/GenBank/DDBJ databases">
        <authorList>
            <person name="Jia N."/>
            <person name="Wang J."/>
            <person name="Shi W."/>
            <person name="Du L."/>
            <person name="Sun Y."/>
            <person name="Zhan W."/>
            <person name="Jiang J."/>
            <person name="Wang Q."/>
            <person name="Zhang B."/>
            <person name="Ji P."/>
            <person name="Sakyi L.B."/>
            <person name="Cui X."/>
            <person name="Yuan T."/>
            <person name="Jiang B."/>
            <person name="Yang W."/>
            <person name="Lam T.T.-Y."/>
            <person name="Chang Q."/>
            <person name="Ding S."/>
            <person name="Wang X."/>
            <person name="Zhu J."/>
            <person name="Ruan X."/>
            <person name="Zhao L."/>
            <person name="Wei J."/>
            <person name="Que T."/>
            <person name="Du C."/>
            <person name="Cheng J."/>
            <person name="Dai P."/>
            <person name="Han X."/>
            <person name="Huang E."/>
            <person name="Gao Y."/>
            <person name="Liu J."/>
            <person name="Shao H."/>
            <person name="Ye R."/>
            <person name="Li L."/>
            <person name="Wei W."/>
            <person name="Wang X."/>
            <person name="Wang C."/>
            <person name="Huo Q."/>
            <person name="Li W."/>
            <person name="Guo W."/>
            <person name="Chen H."/>
            <person name="Chen S."/>
            <person name="Zhou L."/>
            <person name="Zhou L."/>
            <person name="Ni X."/>
            <person name="Tian J."/>
            <person name="Zhou Y."/>
            <person name="Sheng Y."/>
            <person name="Liu T."/>
            <person name="Pan Y."/>
            <person name="Xia L."/>
            <person name="Li J."/>
            <person name="Zhao F."/>
            <person name="Cao W."/>
        </authorList>
    </citation>
    <scope>NUCLEOTIDE SEQUENCE</scope>
    <source>
        <strain evidence="4">Rsan-2018</strain>
        <tissue evidence="4">Larvae</tissue>
    </source>
</reference>
<evidence type="ECO:0000259" key="3">
    <source>
        <dbReference type="PROSITE" id="PS50158"/>
    </source>
</evidence>
<dbReference type="EMBL" id="JABSTV010001246">
    <property type="protein sequence ID" value="KAH7976232.1"/>
    <property type="molecule type" value="Genomic_DNA"/>
</dbReference>
<keyword evidence="1" id="KW-0863">Zinc-finger</keyword>
<dbReference type="Proteomes" id="UP000821837">
    <property type="component" value="Chromosome 10"/>
</dbReference>
<gene>
    <name evidence="4" type="ORF">HPB52_010186</name>
</gene>